<dbReference type="InterPro" id="IPR003825">
    <property type="entry name" value="Colicin-V_CvpA"/>
</dbReference>
<dbReference type="PANTHER" id="PTHR37306">
    <property type="entry name" value="COLICIN V PRODUCTION PROTEIN"/>
    <property type="match status" value="1"/>
</dbReference>
<proteinExistence type="predicted"/>
<gene>
    <name evidence="6" type="ORF">AB3N04_15570</name>
</gene>
<dbReference type="AlphaFoldDB" id="A0AB39BQE4"/>
<dbReference type="RefSeq" id="WP_368503599.1">
    <property type="nucleotide sequence ID" value="NZ_CP162551.1"/>
</dbReference>
<evidence type="ECO:0000256" key="1">
    <source>
        <dbReference type="ARBA" id="ARBA00004141"/>
    </source>
</evidence>
<evidence type="ECO:0000313" key="6">
    <source>
        <dbReference type="EMBL" id="XDI36112.1"/>
    </source>
</evidence>
<accession>A0AB39BQE4</accession>
<reference evidence="6" key="1">
    <citation type="submission" date="2024-07" db="EMBL/GenBank/DDBJ databases">
        <title>Identification and characteristics of an arsenic-resistant bacterial isolate, which belongs to a novel species.</title>
        <authorList>
            <person name="Juszczyk A."/>
            <person name="Kowalczyk A."/>
            <person name="Was K."/>
            <person name="Kosowicz W."/>
            <person name="Budzyn A."/>
            <person name="Latowski D."/>
        </authorList>
    </citation>
    <scope>NUCLEOTIDE SEQUENCE</scope>
    <source>
        <strain evidence="6">As8PL</strain>
    </source>
</reference>
<dbReference type="GO" id="GO:0009403">
    <property type="term" value="P:toxin biosynthetic process"/>
    <property type="evidence" value="ECO:0007669"/>
    <property type="project" value="InterPro"/>
</dbReference>
<dbReference type="Pfam" id="PF02674">
    <property type="entry name" value="Colicin_V"/>
    <property type="match status" value="1"/>
</dbReference>
<organism evidence="6">
    <name type="scientific">Alkalihalophilus sp. As8PL</name>
    <dbReference type="NCBI Taxonomy" id="3237103"/>
    <lineage>
        <taxon>Bacteria</taxon>
        <taxon>Bacillati</taxon>
        <taxon>Bacillota</taxon>
        <taxon>Bacilli</taxon>
        <taxon>Bacillales</taxon>
        <taxon>Bacillaceae</taxon>
        <taxon>Alkalihalophilus</taxon>
    </lineage>
</organism>
<keyword evidence="3 5" id="KW-1133">Transmembrane helix</keyword>
<protein>
    <submittedName>
        <fullName evidence="6">CvpA family protein</fullName>
    </submittedName>
</protein>
<evidence type="ECO:0000256" key="3">
    <source>
        <dbReference type="ARBA" id="ARBA00022989"/>
    </source>
</evidence>
<evidence type="ECO:0000256" key="5">
    <source>
        <dbReference type="SAM" id="Phobius"/>
    </source>
</evidence>
<sequence length="181" mass="20747">MLSLLLLLLLFMSFFIGRRRGFILQLIHLVGFIVALYVAYKYYQDVAAYIQLWIPYPQFSSDSTVGMIINSFNGESVYYSGIAFALLFFGTKILLHIVGSMLDFVAHLPILRSINRLLGGILCFIETYLILFILLYVGALLPVELIQDQLQRSIVAQTMMNYTPFLSDWIRDLWVKNNLGS</sequence>
<feature type="transmembrane region" description="Helical" evidence="5">
    <location>
        <begin position="118"/>
        <end position="143"/>
    </location>
</feature>
<dbReference type="GO" id="GO:0016020">
    <property type="term" value="C:membrane"/>
    <property type="evidence" value="ECO:0007669"/>
    <property type="project" value="UniProtKB-SubCell"/>
</dbReference>
<evidence type="ECO:0000256" key="2">
    <source>
        <dbReference type="ARBA" id="ARBA00022692"/>
    </source>
</evidence>
<name>A0AB39BQE4_9BACI</name>
<dbReference type="EMBL" id="CP162551">
    <property type="protein sequence ID" value="XDI36112.1"/>
    <property type="molecule type" value="Genomic_DNA"/>
</dbReference>
<evidence type="ECO:0000256" key="4">
    <source>
        <dbReference type="ARBA" id="ARBA00023136"/>
    </source>
</evidence>
<feature type="transmembrane region" description="Helical" evidence="5">
    <location>
        <begin position="23"/>
        <end position="43"/>
    </location>
</feature>
<comment type="subcellular location">
    <subcellularLocation>
        <location evidence="1">Membrane</location>
        <topology evidence="1">Multi-pass membrane protein</topology>
    </subcellularLocation>
</comment>
<feature type="transmembrane region" description="Helical" evidence="5">
    <location>
        <begin position="77"/>
        <end position="98"/>
    </location>
</feature>
<keyword evidence="2 5" id="KW-0812">Transmembrane</keyword>
<keyword evidence="4 5" id="KW-0472">Membrane</keyword>
<dbReference type="PANTHER" id="PTHR37306:SF1">
    <property type="entry name" value="COLICIN V PRODUCTION PROTEIN"/>
    <property type="match status" value="1"/>
</dbReference>